<dbReference type="HOGENOM" id="CLU_049151_1_0_10"/>
<feature type="chain" id="PRO_5003614454" description="Adhesin domain-containing protein" evidence="1">
    <location>
        <begin position="25"/>
        <end position="353"/>
    </location>
</feature>
<name>H8KSG5_SOLCM</name>
<reference evidence="2" key="1">
    <citation type="submission" date="2012-02" db="EMBL/GenBank/DDBJ databases">
        <title>The complete genome of Solitalea canadensis DSM 3403.</title>
        <authorList>
            <consortium name="US DOE Joint Genome Institute (JGI-PGF)"/>
            <person name="Lucas S."/>
            <person name="Copeland A."/>
            <person name="Lapidus A."/>
            <person name="Glavina del Rio T."/>
            <person name="Dalin E."/>
            <person name="Tice H."/>
            <person name="Bruce D."/>
            <person name="Goodwin L."/>
            <person name="Pitluck S."/>
            <person name="Peters L."/>
            <person name="Ovchinnikova G."/>
            <person name="Lu M."/>
            <person name="Kyrpides N."/>
            <person name="Mavromatis K."/>
            <person name="Ivanova N."/>
            <person name="Brettin T."/>
            <person name="Detter J.C."/>
            <person name="Han C."/>
            <person name="Larimer F."/>
            <person name="Land M."/>
            <person name="Hauser L."/>
            <person name="Markowitz V."/>
            <person name="Cheng J.-F."/>
            <person name="Hugenholtz P."/>
            <person name="Woyke T."/>
            <person name="Wu D."/>
            <person name="Spring S."/>
            <person name="Schroeder M."/>
            <person name="Kopitz M."/>
            <person name="Brambilla E."/>
            <person name="Klenk H.-P."/>
            <person name="Eisen J.A."/>
        </authorList>
    </citation>
    <scope>NUCLEOTIDE SEQUENCE</scope>
    <source>
        <strain evidence="2">DSM 3403</strain>
    </source>
</reference>
<dbReference type="KEGG" id="scn:Solca_3511"/>
<keyword evidence="1" id="KW-0732">Signal</keyword>
<protein>
    <recommendedName>
        <fullName evidence="4">Adhesin domain-containing protein</fullName>
    </recommendedName>
</protein>
<dbReference type="eggNOG" id="COG3595">
    <property type="taxonomic scope" value="Bacteria"/>
</dbReference>
<dbReference type="STRING" id="929556.Solca_3511"/>
<gene>
    <name evidence="2" type="ordered locus">Solca_3511</name>
</gene>
<dbReference type="EMBL" id="CP003349">
    <property type="protein sequence ID" value="AFD08516.1"/>
    <property type="molecule type" value="Genomic_DNA"/>
</dbReference>
<dbReference type="Proteomes" id="UP000007590">
    <property type="component" value="Chromosome"/>
</dbReference>
<keyword evidence="3" id="KW-1185">Reference proteome</keyword>
<sequence>MRTRVLHFNFFLIAFLLLGGNAFANGEFVGGMAAQKVKKIIRTYQVNSKDALYIDNKFGSVTINTWDKNEFKVEINVVANDDNDEKAQKQLDRVTISDSKSGSEVRFVTNIASGNSWNWKGKGDDKRGLEINYVVNMPKSNQLSITNKYGSVIIPDFSGPFALDLSYGSFTGGSLRSTENSLTVRYGSATMESIKKGSLDVSYSKLNIQKGGELSVSHRYGSLDINEVDVINANIDYSSIRINTINQSGTIDSKYSSGVKLSNVSRSLKSLVINSAYSGVNLGFAENAAFDFSVNVSYGDFGYDRNKASNVSQSGNDEEKGWKPSKSFSGRYGTGAVNGKISISAKYGSVKFN</sequence>
<dbReference type="RefSeq" id="WP_014681739.1">
    <property type="nucleotide sequence ID" value="NC_017770.1"/>
</dbReference>
<accession>H8KSG5</accession>
<evidence type="ECO:0008006" key="4">
    <source>
        <dbReference type="Google" id="ProtNLM"/>
    </source>
</evidence>
<evidence type="ECO:0000256" key="1">
    <source>
        <dbReference type="SAM" id="SignalP"/>
    </source>
</evidence>
<dbReference type="OrthoDB" id="1117657at2"/>
<evidence type="ECO:0000313" key="2">
    <source>
        <dbReference type="EMBL" id="AFD08516.1"/>
    </source>
</evidence>
<proteinExistence type="predicted"/>
<feature type="signal peptide" evidence="1">
    <location>
        <begin position="1"/>
        <end position="24"/>
    </location>
</feature>
<evidence type="ECO:0000313" key="3">
    <source>
        <dbReference type="Proteomes" id="UP000007590"/>
    </source>
</evidence>
<organism evidence="2 3">
    <name type="scientific">Solitalea canadensis (strain ATCC 29591 / DSM 3403 / JCM 21819 / LMG 8368 / NBRC 15130 / NCIMB 12057 / USAM 9D)</name>
    <name type="common">Flexibacter canadensis</name>
    <dbReference type="NCBI Taxonomy" id="929556"/>
    <lineage>
        <taxon>Bacteria</taxon>
        <taxon>Pseudomonadati</taxon>
        <taxon>Bacteroidota</taxon>
        <taxon>Sphingobacteriia</taxon>
        <taxon>Sphingobacteriales</taxon>
        <taxon>Sphingobacteriaceae</taxon>
        <taxon>Solitalea</taxon>
    </lineage>
</organism>
<dbReference type="AlphaFoldDB" id="H8KSG5"/>